<accession>A0A383B7W9</accession>
<dbReference type="EMBL" id="UINC01198348">
    <property type="protein sequence ID" value="SVE16266.1"/>
    <property type="molecule type" value="Genomic_DNA"/>
</dbReference>
<evidence type="ECO:0000313" key="1">
    <source>
        <dbReference type="EMBL" id="SVE16266.1"/>
    </source>
</evidence>
<sequence>MSKLKIVMGGVLILVLSSSYVYAGKADAGKWINNEFQPSTLSKSEQKAEMDWFIKAAAPFKGMEIN</sequence>
<gene>
    <name evidence="1" type="ORF">METZ01_LOCUS469120</name>
</gene>
<dbReference type="AlphaFoldDB" id="A0A383B7W9"/>
<organism evidence="1">
    <name type="scientific">marine metagenome</name>
    <dbReference type="NCBI Taxonomy" id="408172"/>
    <lineage>
        <taxon>unclassified sequences</taxon>
        <taxon>metagenomes</taxon>
        <taxon>ecological metagenomes</taxon>
    </lineage>
</organism>
<protein>
    <submittedName>
        <fullName evidence="1">Uncharacterized protein</fullName>
    </submittedName>
</protein>
<reference evidence="1" key="1">
    <citation type="submission" date="2018-05" db="EMBL/GenBank/DDBJ databases">
        <authorList>
            <person name="Lanie J.A."/>
            <person name="Ng W.-L."/>
            <person name="Kazmierczak K.M."/>
            <person name="Andrzejewski T.M."/>
            <person name="Davidsen T.M."/>
            <person name="Wayne K.J."/>
            <person name="Tettelin H."/>
            <person name="Glass J.I."/>
            <person name="Rusch D."/>
            <person name="Podicherti R."/>
            <person name="Tsui H.-C.T."/>
            <person name="Winkler M.E."/>
        </authorList>
    </citation>
    <scope>NUCLEOTIDE SEQUENCE</scope>
</reference>
<name>A0A383B7W9_9ZZZZ</name>
<proteinExistence type="predicted"/>
<feature type="non-terminal residue" evidence="1">
    <location>
        <position position="66"/>
    </location>
</feature>